<evidence type="ECO:0000256" key="1">
    <source>
        <dbReference type="SAM" id="MobiDB-lite"/>
    </source>
</evidence>
<evidence type="ECO:0000313" key="3">
    <source>
        <dbReference type="Proteomes" id="UP001055115"/>
    </source>
</evidence>
<protein>
    <submittedName>
        <fullName evidence="2">Uncharacterized protein</fullName>
    </submittedName>
</protein>
<name>A0AA37L8E3_9PEZI</name>
<feature type="region of interest" description="Disordered" evidence="1">
    <location>
        <begin position="36"/>
        <end position="56"/>
    </location>
</feature>
<gene>
    <name evidence="2" type="ORF">ColSpa_02075</name>
</gene>
<feature type="compositionally biased region" description="Polar residues" evidence="1">
    <location>
        <begin position="243"/>
        <end position="265"/>
    </location>
</feature>
<keyword evidence="3" id="KW-1185">Reference proteome</keyword>
<dbReference type="Proteomes" id="UP001055115">
    <property type="component" value="Unassembled WGS sequence"/>
</dbReference>
<dbReference type="AlphaFoldDB" id="A0AA37L8E3"/>
<evidence type="ECO:0000313" key="2">
    <source>
        <dbReference type="EMBL" id="GKT41894.1"/>
    </source>
</evidence>
<dbReference type="GeneID" id="73322877"/>
<feature type="region of interest" description="Disordered" evidence="1">
    <location>
        <begin position="139"/>
        <end position="273"/>
    </location>
</feature>
<feature type="compositionally biased region" description="Basic and acidic residues" evidence="1">
    <location>
        <begin position="160"/>
        <end position="174"/>
    </location>
</feature>
<sequence length="343" mass="38980">MCWKKQTIYTGCRHSHIEEIICDDEKKRQRRYAFPAASTSPYKSYQQQQKRQEQREQHHRSSWLVLVCPCFSLFYTSPRKEKCRLKPILEPLNGKCPRCVREEADAAELGGLGVNTPARPEDAVVVTFRRQGFIGDKHLHAEGRSGSCDAYGATGPQRNPHREDYRPLRSRRDGNGPTETGRGGAAAGASQNRPPLWVNARYEEAARQERIRREQQSAQNHEHYQKNAQRVTAYHHRDHGQDQGPSGSTFSRGRSAYSQPSQSRDSTAHLIPRQLQVSKAKENQEMARKARVNGRSTAKARKSPPLSVILEERSSWGIRVTLPGAQTCTPYALNTLRNCHWTS</sequence>
<reference evidence="2 3" key="1">
    <citation type="submission" date="2022-03" db="EMBL/GenBank/DDBJ databases">
        <title>Genome data of Colletotrichum spp.</title>
        <authorList>
            <person name="Utami Y.D."/>
            <person name="Hiruma K."/>
        </authorList>
    </citation>
    <scope>NUCLEOTIDE SEQUENCE [LARGE SCALE GENOMIC DNA]</scope>
    <source>
        <strain evidence="2 3">MAFF 239500</strain>
    </source>
</reference>
<accession>A0AA37L8E3</accession>
<comment type="caution">
    <text evidence="2">The sequence shown here is derived from an EMBL/GenBank/DDBJ whole genome shotgun (WGS) entry which is preliminary data.</text>
</comment>
<proteinExistence type="predicted"/>
<dbReference type="EMBL" id="BQXU01000004">
    <property type="protein sequence ID" value="GKT41894.1"/>
    <property type="molecule type" value="Genomic_DNA"/>
</dbReference>
<feature type="compositionally biased region" description="Basic and acidic residues" evidence="1">
    <location>
        <begin position="201"/>
        <end position="225"/>
    </location>
</feature>
<dbReference type="RefSeq" id="XP_049124244.1">
    <property type="nucleotide sequence ID" value="XM_049268287.1"/>
</dbReference>
<organism evidence="2 3">
    <name type="scientific">Colletotrichum spaethianum</name>
    <dbReference type="NCBI Taxonomy" id="700344"/>
    <lineage>
        <taxon>Eukaryota</taxon>
        <taxon>Fungi</taxon>
        <taxon>Dikarya</taxon>
        <taxon>Ascomycota</taxon>
        <taxon>Pezizomycotina</taxon>
        <taxon>Sordariomycetes</taxon>
        <taxon>Hypocreomycetidae</taxon>
        <taxon>Glomerellales</taxon>
        <taxon>Glomerellaceae</taxon>
        <taxon>Colletotrichum</taxon>
        <taxon>Colletotrichum spaethianum species complex</taxon>
    </lineage>
</organism>